<dbReference type="InterPro" id="IPR024607">
    <property type="entry name" value="Sulfatase_CS"/>
</dbReference>
<dbReference type="GO" id="GO:0046872">
    <property type="term" value="F:metal ion binding"/>
    <property type="evidence" value="ECO:0007669"/>
    <property type="project" value="UniProtKB-KW"/>
</dbReference>
<dbReference type="Pfam" id="PF00884">
    <property type="entry name" value="Sulfatase"/>
    <property type="match status" value="1"/>
</dbReference>
<dbReference type="InterPro" id="IPR017850">
    <property type="entry name" value="Alkaline_phosphatase_core_sf"/>
</dbReference>
<dbReference type="InterPro" id="IPR000917">
    <property type="entry name" value="Sulfatase_N"/>
</dbReference>
<dbReference type="InterPro" id="IPR050738">
    <property type="entry name" value="Sulfatase"/>
</dbReference>
<keyword evidence="4" id="KW-0106">Calcium</keyword>
<comment type="caution">
    <text evidence="8">The sequence shown here is derived from an EMBL/GenBank/DDBJ whole genome shotgun (WGS) entry which is preliminary data.</text>
</comment>
<feature type="compositionally biased region" description="Pro residues" evidence="5">
    <location>
        <begin position="582"/>
        <end position="614"/>
    </location>
</feature>
<name>A0AB34JWI6_PRYPA</name>
<dbReference type="PANTHER" id="PTHR42693:SF33">
    <property type="entry name" value="ARYLSULFATASE"/>
    <property type="match status" value="1"/>
</dbReference>
<evidence type="ECO:0000256" key="2">
    <source>
        <dbReference type="ARBA" id="ARBA00022723"/>
    </source>
</evidence>
<protein>
    <recommendedName>
        <fullName evidence="10">Sulfatase N-terminal domain-containing protein</fullName>
    </recommendedName>
</protein>
<proteinExistence type="inferred from homology"/>
<dbReference type="Pfam" id="PF14240">
    <property type="entry name" value="YHYH"/>
    <property type="match status" value="1"/>
</dbReference>
<evidence type="ECO:0000259" key="7">
    <source>
        <dbReference type="Pfam" id="PF14240"/>
    </source>
</evidence>
<evidence type="ECO:0000256" key="1">
    <source>
        <dbReference type="ARBA" id="ARBA00008779"/>
    </source>
</evidence>
<feature type="domain" description="YHYH" evidence="7">
    <location>
        <begin position="664"/>
        <end position="777"/>
    </location>
</feature>
<dbReference type="AlphaFoldDB" id="A0AB34JWI6"/>
<keyword evidence="2" id="KW-0479">Metal-binding</keyword>
<feature type="region of interest" description="Disordered" evidence="5">
    <location>
        <begin position="582"/>
        <end position="618"/>
    </location>
</feature>
<evidence type="ECO:0000313" key="9">
    <source>
        <dbReference type="Proteomes" id="UP001515480"/>
    </source>
</evidence>
<feature type="domain" description="Sulfatase N-terminal" evidence="6">
    <location>
        <begin position="93"/>
        <end position="445"/>
    </location>
</feature>
<dbReference type="PROSITE" id="PS00523">
    <property type="entry name" value="SULFATASE_1"/>
    <property type="match status" value="1"/>
</dbReference>
<comment type="similarity">
    <text evidence="1">Belongs to the sulfatase family.</text>
</comment>
<dbReference type="Gene3D" id="3.40.720.10">
    <property type="entry name" value="Alkaline Phosphatase, subunit A"/>
    <property type="match status" value="1"/>
</dbReference>
<evidence type="ECO:0000313" key="8">
    <source>
        <dbReference type="EMBL" id="KAL1526649.1"/>
    </source>
</evidence>
<sequence>MRALPRPAVATVFLRFTLLAATASYASATLAFAAAILSSTPPPPHPPPAADAAGRLPPNVLIFQPDDMYQQYRSDWYAPADVSFASRPQVPASLTPNIDRIGAEGAVFTAAYTASSMCAPSRFAILTGRYASRGAYAIASSGRAPGRVTVPNSKMTGGDAAHNLPSALRSVGYATGHFGKWHLASEDDLIALGCPSDAPSEYKCPYEVQQAAVAAAGFDVVGGLYISNLNECGTVCTVNFTHNLEWMTAEALAFLSSCLDGATPFLAYFNPTPPHQGTSADGDWAAYALADESAETGLGPYSCADTPAGAVSAAWNAGCTGNLNGEATFSAWCEGCRMRSRASVWADSADQGLIPRDRSIVSAISWIDESLGALYTLLEERGALDKTIVVVLSDNGQGKATVYEWGVRTMMHVRYPDGGVAAGTVVHERVSNLDLLPTVFAFAGVTGSYDTDGTSWAPAARGESLNRSHLIVEFADDFGVVGGVVGLPELKYVYQDQSRPNGIPSEGVSGRYPYWQQEHQLYNLTSTASEFQDLSKNASLAAALAELQAAKDAHVTRVSRGCCTVNMSVHLAPAPPALPPAAPHPPLVPSPQPAAPSPCSPSPSPPPPPAPGPPGACAQDGSDYVYSELIQSNGVRFVSHNGCPNHYNARGLNPNYAVEGTRVYRMPSYPKLEAVSAAFDLSEQAGEIGILFNGAQLYSAYGGTRHGRLESYNNSAPFAEGDTFDRCGCHGSSTTTVSYHCHVPPSCLLQQLNQTAHSHSPQIGWARDGFPVYGPRGPDGVWMKQCVDTSGVSGRAVIVDSDAYVNSTHQPCLDACGGRESAVPNDGFLYRYYVQGEYNNGLSCVDPLEPLVAVEATDRARAEYYPFTPLCLRGCCPAGVPTTACYGGNLMAPTGAGSLTYISSSFASYASFAAAANTLLSVSSPPFASVNSTNTATSTPASYTSVCPSARGVTTHRISTRAATINSLPQASTSLLPYFVVNSTSIPDVPRSSSPCSVSAVSTSDTPATPATTSFATTVVASSPRCASPFGSSPLPTPCCTSDCFATSSSILATHHTSAPPTCRAATFPLSFFADKPRRASPCPSSPLPSA</sequence>
<evidence type="ECO:0000259" key="6">
    <source>
        <dbReference type="Pfam" id="PF00884"/>
    </source>
</evidence>
<reference evidence="8 9" key="1">
    <citation type="journal article" date="2024" name="Science">
        <title>Giant polyketide synthase enzymes in the biosynthesis of giant marine polyether toxins.</title>
        <authorList>
            <person name="Fallon T.R."/>
            <person name="Shende V.V."/>
            <person name="Wierzbicki I.H."/>
            <person name="Pendleton A.L."/>
            <person name="Watervoot N.F."/>
            <person name="Auber R.P."/>
            <person name="Gonzalez D.J."/>
            <person name="Wisecaver J.H."/>
            <person name="Moore B.S."/>
        </authorList>
    </citation>
    <scope>NUCLEOTIDE SEQUENCE [LARGE SCALE GENOMIC DNA]</scope>
    <source>
        <strain evidence="8 9">12B1</strain>
    </source>
</reference>
<evidence type="ECO:0000256" key="3">
    <source>
        <dbReference type="ARBA" id="ARBA00022801"/>
    </source>
</evidence>
<organism evidence="8 9">
    <name type="scientific">Prymnesium parvum</name>
    <name type="common">Toxic golden alga</name>
    <dbReference type="NCBI Taxonomy" id="97485"/>
    <lineage>
        <taxon>Eukaryota</taxon>
        <taxon>Haptista</taxon>
        <taxon>Haptophyta</taxon>
        <taxon>Prymnesiophyceae</taxon>
        <taxon>Prymnesiales</taxon>
        <taxon>Prymnesiaceae</taxon>
        <taxon>Prymnesium</taxon>
    </lineage>
</organism>
<dbReference type="InterPro" id="IPR025924">
    <property type="entry name" value="YHYH_dom"/>
</dbReference>
<dbReference type="EMBL" id="JBGBPQ010000003">
    <property type="protein sequence ID" value="KAL1526649.1"/>
    <property type="molecule type" value="Genomic_DNA"/>
</dbReference>
<keyword evidence="9" id="KW-1185">Reference proteome</keyword>
<dbReference type="PANTHER" id="PTHR42693">
    <property type="entry name" value="ARYLSULFATASE FAMILY MEMBER"/>
    <property type="match status" value="1"/>
</dbReference>
<evidence type="ECO:0000256" key="5">
    <source>
        <dbReference type="SAM" id="MobiDB-lite"/>
    </source>
</evidence>
<accession>A0AB34JWI6</accession>
<evidence type="ECO:0000256" key="4">
    <source>
        <dbReference type="ARBA" id="ARBA00022837"/>
    </source>
</evidence>
<evidence type="ECO:0008006" key="10">
    <source>
        <dbReference type="Google" id="ProtNLM"/>
    </source>
</evidence>
<dbReference type="GO" id="GO:0004065">
    <property type="term" value="F:arylsulfatase activity"/>
    <property type="evidence" value="ECO:0007669"/>
    <property type="project" value="TreeGrafter"/>
</dbReference>
<keyword evidence="3" id="KW-0378">Hydrolase</keyword>
<gene>
    <name evidence="8" type="ORF">AB1Y20_015353</name>
</gene>
<dbReference type="SUPFAM" id="SSF53649">
    <property type="entry name" value="Alkaline phosphatase-like"/>
    <property type="match status" value="1"/>
</dbReference>
<dbReference type="Proteomes" id="UP001515480">
    <property type="component" value="Unassembled WGS sequence"/>
</dbReference>